<dbReference type="Pfam" id="PF14478">
    <property type="entry name" value="DUF4430"/>
    <property type="match status" value="1"/>
</dbReference>
<feature type="signal peptide" evidence="1">
    <location>
        <begin position="1"/>
        <end position="19"/>
    </location>
</feature>
<accession>A0A5C3QQ24</accession>
<dbReference type="OrthoDB" id="10007757at2759"/>
<feature type="domain" description="Transcobalamin-like C-terminal" evidence="2">
    <location>
        <begin position="97"/>
        <end position="150"/>
    </location>
</feature>
<feature type="chain" id="PRO_5023129820" description="Transcobalamin-like C-terminal domain-containing protein" evidence="1">
    <location>
        <begin position="20"/>
        <end position="236"/>
    </location>
</feature>
<dbReference type="InterPro" id="IPR027954">
    <property type="entry name" value="Transcobalamin-like_C"/>
</dbReference>
<evidence type="ECO:0000256" key="1">
    <source>
        <dbReference type="SAM" id="SignalP"/>
    </source>
</evidence>
<reference evidence="3 4" key="1">
    <citation type="journal article" date="2019" name="Nat. Ecol. Evol.">
        <title>Megaphylogeny resolves global patterns of mushroom evolution.</title>
        <authorList>
            <person name="Varga T."/>
            <person name="Krizsan K."/>
            <person name="Foldi C."/>
            <person name="Dima B."/>
            <person name="Sanchez-Garcia M."/>
            <person name="Sanchez-Ramirez S."/>
            <person name="Szollosi G.J."/>
            <person name="Szarkandi J.G."/>
            <person name="Papp V."/>
            <person name="Albert L."/>
            <person name="Andreopoulos W."/>
            <person name="Angelini C."/>
            <person name="Antonin V."/>
            <person name="Barry K.W."/>
            <person name="Bougher N.L."/>
            <person name="Buchanan P."/>
            <person name="Buyck B."/>
            <person name="Bense V."/>
            <person name="Catcheside P."/>
            <person name="Chovatia M."/>
            <person name="Cooper J."/>
            <person name="Damon W."/>
            <person name="Desjardin D."/>
            <person name="Finy P."/>
            <person name="Geml J."/>
            <person name="Haridas S."/>
            <person name="Hughes K."/>
            <person name="Justo A."/>
            <person name="Karasinski D."/>
            <person name="Kautmanova I."/>
            <person name="Kiss B."/>
            <person name="Kocsube S."/>
            <person name="Kotiranta H."/>
            <person name="LaButti K.M."/>
            <person name="Lechner B.E."/>
            <person name="Liimatainen K."/>
            <person name="Lipzen A."/>
            <person name="Lukacs Z."/>
            <person name="Mihaltcheva S."/>
            <person name="Morgado L.N."/>
            <person name="Niskanen T."/>
            <person name="Noordeloos M.E."/>
            <person name="Ohm R.A."/>
            <person name="Ortiz-Santana B."/>
            <person name="Ovrebo C."/>
            <person name="Racz N."/>
            <person name="Riley R."/>
            <person name="Savchenko A."/>
            <person name="Shiryaev A."/>
            <person name="Soop K."/>
            <person name="Spirin V."/>
            <person name="Szebenyi C."/>
            <person name="Tomsovsky M."/>
            <person name="Tulloss R.E."/>
            <person name="Uehling J."/>
            <person name="Grigoriev I.V."/>
            <person name="Vagvolgyi C."/>
            <person name="Papp T."/>
            <person name="Martin F.M."/>
            <person name="Miettinen O."/>
            <person name="Hibbett D.S."/>
            <person name="Nagy L.G."/>
        </authorList>
    </citation>
    <scope>NUCLEOTIDE SEQUENCE [LARGE SCALE GENOMIC DNA]</scope>
    <source>
        <strain evidence="3 4">CBS 309.79</strain>
    </source>
</reference>
<name>A0A5C3QQ24_9AGAR</name>
<gene>
    <name evidence="3" type="ORF">BDV98DRAFT_504375</name>
</gene>
<keyword evidence="4" id="KW-1185">Reference proteome</keyword>
<keyword evidence="1" id="KW-0732">Signal</keyword>
<dbReference type="Gene3D" id="2.170.130.30">
    <property type="match status" value="1"/>
</dbReference>
<dbReference type="AlphaFoldDB" id="A0A5C3QQ24"/>
<dbReference type="EMBL" id="ML178820">
    <property type="protein sequence ID" value="TFL03488.1"/>
    <property type="molecule type" value="Genomic_DNA"/>
</dbReference>
<evidence type="ECO:0000313" key="4">
    <source>
        <dbReference type="Proteomes" id="UP000305067"/>
    </source>
</evidence>
<organism evidence="3 4">
    <name type="scientific">Pterulicium gracile</name>
    <dbReference type="NCBI Taxonomy" id="1884261"/>
    <lineage>
        <taxon>Eukaryota</taxon>
        <taxon>Fungi</taxon>
        <taxon>Dikarya</taxon>
        <taxon>Basidiomycota</taxon>
        <taxon>Agaricomycotina</taxon>
        <taxon>Agaricomycetes</taxon>
        <taxon>Agaricomycetidae</taxon>
        <taxon>Agaricales</taxon>
        <taxon>Pleurotineae</taxon>
        <taxon>Pterulaceae</taxon>
        <taxon>Pterulicium</taxon>
    </lineage>
</organism>
<sequence>MLAFPFVAALLPLISSVAAAGPLVTNLPQLVKVRVEGETKTLFEGVVLTRGHNVTSASGGTHRCDGTNLDANPKPGATCTGALDDAAKLAKFEWDGSFSTSFDDYFVSTIAGQSQTSTQFWGLLLNFQLAPVGGCQQQVKNGDEAMWAFDAFSKSSFLKLSGPKTAVAGKAVTLTVKDGSTGNAVAGATVHGQISDANGQVSVVFGKKGVVTVKAEKADSVRSNAVALLVTKGSET</sequence>
<dbReference type="Proteomes" id="UP000305067">
    <property type="component" value="Unassembled WGS sequence"/>
</dbReference>
<protein>
    <recommendedName>
        <fullName evidence="2">Transcobalamin-like C-terminal domain-containing protein</fullName>
    </recommendedName>
</protein>
<evidence type="ECO:0000313" key="3">
    <source>
        <dbReference type="EMBL" id="TFL03488.1"/>
    </source>
</evidence>
<evidence type="ECO:0000259" key="2">
    <source>
        <dbReference type="Pfam" id="PF14478"/>
    </source>
</evidence>
<proteinExistence type="predicted"/>